<dbReference type="InterPro" id="IPR043151">
    <property type="entry name" value="BAH_sf"/>
</dbReference>
<dbReference type="OMA" id="CCKFHSH"/>
<feature type="domain" description="BAH" evidence="2">
    <location>
        <begin position="935"/>
        <end position="1086"/>
    </location>
</feature>
<dbReference type="EMBL" id="KK119104">
    <property type="protein sequence ID" value="KFM74752.1"/>
    <property type="molecule type" value="Genomic_DNA"/>
</dbReference>
<dbReference type="Gene3D" id="2.30.30.490">
    <property type="match status" value="1"/>
</dbReference>
<dbReference type="GO" id="GO:0005677">
    <property type="term" value="C:chromatin silencing complex"/>
    <property type="evidence" value="ECO:0007669"/>
    <property type="project" value="TreeGrafter"/>
</dbReference>
<accession>A0A087UBL3</accession>
<dbReference type="GO" id="GO:0003682">
    <property type="term" value="F:chromatin binding"/>
    <property type="evidence" value="ECO:0007669"/>
    <property type="project" value="InterPro"/>
</dbReference>
<gene>
    <name evidence="3" type="ORF">X975_00384</name>
</gene>
<dbReference type="AlphaFoldDB" id="A0A087UBL3"/>
<dbReference type="SMART" id="SM00439">
    <property type="entry name" value="BAH"/>
    <property type="match status" value="1"/>
</dbReference>
<feature type="compositionally biased region" description="Basic and acidic residues" evidence="1">
    <location>
        <begin position="424"/>
        <end position="434"/>
    </location>
</feature>
<evidence type="ECO:0000256" key="1">
    <source>
        <dbReference type="SAM" id="MobiDB-lite"/>
    </source>
</evidence>
<dbReference type="GO" id="GO:0031507">
    <property type="term" value="P:heterochromatin formation"/>
    <property type="evidence" value="ECO:0007669"/>
    <property type="project" value="TreeGrafter"/>
</dbReference>
<dbReference type="InterPro" id="IPR001025">
    <property type="entry name" value="BAH_dom"/>
</dbReference>
<feature type="region of interest" description="Disordered" evidence="1">
    <location>
        <begin position="1"/>
        <end position="22"/>
    </location>
</feature>
<evidence type="ECO:0000313" key="3">
    <source>
        <dbReference type="EMBL" id="KFM74752.1"/>
    </source>
</evidence>
<name>A0A087UBL3_STEMI</name>
<feature type="compositionally biased region" description="Basic and acidic residues" evidence="1">
    <location>
        <begin position="73"/>
        <end position="99"/>
    </location>
</feature>
<dbReference type="PROSITE" id="PS51038">
    <property type="entry name" value="BAH"/>
    <property type="match status" value="1"/>
</dbReference>
<sequence>MKDTPLKTSPVPLMPKSKIGIKKEKMAAKKIKELKSPVLKASSSKKGSLKSSVKKCNSSKEVEDPPKRKRGRPRNEDRIQNKKKDSDPKPGKKTDEVASCRKRKLPQNVVKTEKEFINPPPKKPKSNEVSCNMNGSIKMPVSPVHKPCIQKGESPTVVEHTITNSNNSNGNIHCKKTLMFGTKKPTVSSVTKNSLFPTTTKKEMVNGNGWVKQCKNQLTKNSKSTPKKMTEVNNLPKECTKEIKVEKVNNIITPYQEPIKSHPQRMASLDALAKMHVICTTDRKPIEHHPKTTSVITVCSQPFSHQKSLTQCHESIRFDVKKESKDCKGNIVHKQINYVKEKQQVFVSHSVEQSSVLEHKEQNKALSSKSQPEKDKKKKTKTPQNSSPASTEAGKSAKLRKNVANNLKFLEILPKKGGANKSKSSKDKEEDKKSTNNKNKTPKIVKKTFKDKQDNKGNNKAKKVEQTKSEVKVKETIRMQKTCTYQSVTTVNSHGTTDSVCVPVSHVGMTTNFSKTKKTVVTDEECKNKINYSSGSVINNTYCLTSDSPCSVSHHTDCCKFHSHTTPQIIPFAHVQACPIGHNMSRTSGSSSSSSSHCDGNSAVHRFSQPPVVYSPSSSDYGCCCSGSLVQNVHDSCFVRNSIVPYPHHHPHHTHHIPTSAFSSETLCTDCHRPSNTSLDASRHVQHFGLSSSSHSRVGCCSCCELVRESNQLHHQSTGSCLQYLSSSKNSASLVPCEQSPLDLSLASTSSSASVDPDFSLPTGHCPSPFCCRDLLLLRTSTPHGFQQNKFSPNKSCCRCAKQVICEKPSVETVKKVQCSNTTVKQQCQPHQSVDNVALLTSPVGKESVIPPNVSASGATSKSVPHVLTDNLVTTKREKNASPKQSTKVSLIKKRHFAHGWSWKGEPRERLIALTNDSIPCPRTCYPSIQHKEGDTINEKDCVLLRSGPKDTDLPYVAKVAAFWENPEDGEMMMSLLWYYRPEHTDQGRKPGQMEDEVFASRHKDVNSVACIEDKCYVLTYNEYCRYRASLSMDDDMISMASMLVPDLVDGYPRKDRLPNDVVSSDIVFFCRHVYDFRQKRILKNPS</sequence>
<proteinExistence type="predicted"/>
<feature type="non-terminal residue" evidence="3">
    <location>
        <position position="1087"/>
    </location>
</feature>
<feature type="region of interest" description="Disordered" evidence="1">
    <location>
        <begin position="354"/>
        <end position="470"/>
    </location>
</feature>
<feature type="region of interest" description="Disordered" evidence="1">
    <location>
        <begin position="35"/>
        <end position="101"/>
    </location>
</feature>
<dbReference type="Proteomes" id="UP000054359">
    <property type="component" value="Unassembled WGS sequence"/>
</dbReference>
<dbReference type="GO" id="GO:0045892">
    <property type="term" value="P:negative regulation of DNA-templated transcription"/>
    <property type="evidence" value="ECO:0007669"/>
    <property type="project" value="TreeGrafter"/>
</dbReference>
<feature type="compositionally biased region" description="Basic and acidic residues" evidence="1">
    <location>
        <begin position="448"/>
        <end position="470"/>
    </location>
</feature>
<organism evidence="3 4">
    <name type="scientific">Stegodyphus mimosarum</name>
    <name type="common">African social velvet spider</name>
    <dbReference type="NCBI Taxonomy" id="407821"/>
    <lineage>
        <taxon>Eukaryota</taxon>
        <taxon>Metazoa</taxon>
        <taxon>Ecdysozoa</taxon>
        <taxon>Arthropoda</taxon>
        <taxon>Chelicerata</taxon>
        <taxon>Arachnida</taxon>
        <taxon>Araneae</taxon>
        <taxon>Araneomorphae</taxon>
        <taxon>Entelegynae</taxon>
        <taxon>Eresoidea</taxon>
        <taxon>Eresidae</taxon>
        <taxon>Stegodyphus</taxon>
    </lineage>
</organism>
<evidence type="ECO:0000259" key="2">
    <source>
        <dbReference type="PROSITE" id="PS51038"/>
    </source>
</evidence>
<reference evidence="3 4" key="1">
    <citation type="submission" date="2013-11" db="EMBL/GenBank/DDBJ databases">
        <title>Genome sequencing of Stegodyphus mimosarum.</title>
        <authorList>
            <person name="Bechsgaard J."/>
        </authorList>
    </citation>
    <scope>NUCLEOTIDE SEQUENCE [LARGE SCALE GENOMIC DNA]</scope>
</reference>
<dbReference type="PANTHER" id="PTHR46576:SF1">
    <property type="entry name" value="BROMO ADJACENT HOMOLOGY DOMAIN-CONTAINING 1 PROTEIN"/>
    <property type="match status" value="1"/>
</dbReference>
<evidence type="ECO:0000313" key="4">
    <source>
        <dbReference type="Proteomes" id="UP000054359"/>
    </source>
</evidence>
<dbReference type="STRING" id="407821.A0A087UBL3"/>
<dbReference type="GO" id="GO:0000976">
    <property type="term" value="F:transcription cis-regulatory region binding"/>
    <property type="evidence" value="ECO:0007669"/>
    <property type="project" value="TreeGrafter"/>
</dbReference>
<feature type="compositionally biased region" description="Low complexity" evidence="1">
    <location>
        <begin position="40"/>
        <end position="55"/>
    </location>
</feature>
<protein>
    <submittedName>
        <fullName evidence="3">Bromo adjacent domain-containing 1 protein</fullName>
    </submittedName>
</protein>
<dbReference type="OrthoDB" id="1922186at2759"/>
<dbReference type="PANTHER" id="PTHR46576">
    <property type="entry name" value="BROMO ADJACENT HOMOLOGY DOMAIN-CONTAINING 1 PROTEIN"/>
    <property type="match status" value="1"/>
</dbReference>
<dbReference type="Pfam" id="PF01426">
    <property type="entry name" value="BAH"/>
    <property type="match status" value="1"/>
</dbReference>
<keyword evidence="4" id="KW-1185">Reference proteome</keyword>
<dbReference type="InterPro" id="IPR053032">
    <property type="entry name" value="BAH_domain-containing"/>
</dbReference>